<dbReference type="InterPro" id="IPR046357">
    <property type="entry name" value="PPIase_dom_sf"/>
</dbReference>
<comment type="function">
    <text evidence="11">Involved in protein export. Acts as a chaperone by maintaining the newly synthesized protein in an open conformation. Functions as a peptidyl-prolyl cis-trans isomerase.</text>
</comment>
<evidence type="ECO:0000256" key="10">
    <source>
        <dbReference type="ARBA" id="ARBA00029986"/>
    </source>
</evidence>
<reference evidence="16" key="1">
    <citation type="submission" date="2014-07" db="EMBL/GenBank/DDBJ databases">
        <authorList>
            <person name="Zhang J.E."/>
            <person name="Yang H."/>
            <person name="Guo J."/>
            <person name="Deng Z."/>
            <person name="Luo H."/>
            <person name="Luo M."/>
            <person name="Zhao B."/>
        </authorList>
    </citation>
    <scope>NUCLEOTIDE SEQUENCE</scope>
    <source>
        <strain evidence="16">AM4</strain>
    </source>
</reference>
<evidence type="ECO:0000256" key="11">
    <source>
        <dbReference type="HAMAP-Rule" id="MF_00303"/>
    </source>
</evidence>
<dbReference type="EMBL" id="LK995527">
    <property type="protein sequence ID" value="CED92000.1"/>
    <property type="molecule type" value="Genomic_DNA"/>
</dbReference>
<feature type="compositionally biased region" description="Low complexity" evidence="14">
    <location>
        <begin position="461"/>
        <end position="472"/>
    </location>
</feature>
<dbReference type="GO" id="GO:0003755">
    <property type="term" value="F:peptidyl-prolyl cis-trans isomerase activity"/>
    <property type="evidence" value="ECO:0007669"/>
    <property type="project" value="UniProtKB-UniRule"/>
</dbReference>
<dbReference type="Gene3D" id="3.30.70.1050">
    <property type="entry name" value="Trigger factor ribosome-binding domain"/>
    <property type="match status" value="1"/>
</dbReference>
<dbReference type="EC" id="5.2.1.8" evidence="3 11"/>
<comment type="subcellular location">
    <subcellularLocation>
        <location evidence="11">Cytoplasm</location>
    </subcellularLocation>
    <text evidence="11">About half TF is bound to the ribosome near the polypeptide exit tunnel while the other half is free in the cytoplasm.</text>
</comment>
<dbReference type="AlphaFoldDB" id="A0A1L7RP56"/>
<name>A0A1L7RP56_9ACTO</name>
<accession>A0A1L7RP56</accession>
<organism evidence="16">
    <name type="scientific">Actinomyces succiniciruminis</name>
    <dbReference type="NCBI Taxonomy" id="1522002"/>
    <lineage>
        <taxon>Bacteria</taxon>
        <taxon>Bacillati</taxon>
        <taxon>Actinomycetota</taxon>
        <taxon>Actinomycetes</taxon>
        <taxon>Actinomycetales</taxon>
        <taxon>Actinomycetaceae</taxon>
        <taxon>Actinomyces</taxon>
    </lineage>
</organism>
<keyword evidence="9 11" id="KW-0131">Cell cycle</keyword>
<comment type="domain">
    <text evidence="11">Consists of 3 domains; the N-terminus binds the ribosome, the middle domain has PPIase activity, while the C-terminus has intrinsic chaperone activity on its own.</text>
</comment>
<evidence type="ECO:0000256" key="1">
    <source>
        <dbReference type="ARBA" id="ARBA00000971"/>
    </source>
</evidence>
<evidence type="ECO:0000256" key="12">
    <source>
        <dbReference type="PROSITE-ProRule" id="PRU00277"/>
    </source>
</evidence>
<dbReference type="InterPro" id="IPR027304">
    <property type="entry name" value="Trigger_fact/SurA_dom_sf"/>
</dbReference>
<dbReference type="Pfam" id="PF05697">
    <property type="entry name" value="Trigger_N"/>
    <property type="match status" value="1"/>
</dbReference>
<evidence type="ECO:0000256" key="3">
    <source>
        <dbReference type="ARBA" id="ARBA00013194"/>
    </source>
</evidence>
<dbReference type="Pfam" id="PF00254">
    <property type="entry name" value="FKBP_C"/>
    <property type="match status" value="1"/>
</dbReference>
<keyword evidence="6 11" id="KW-0697">Rotamase</keyword>
<evidence type="ECO:0000256" key="13">
    <source>
        <dbReference type="RuleBase" id="RU003914"/>
    </source>
</evidence>
<dbReference type="GO" id="GO:0044183">
    <property type="term" value="F:protein folding chaperone"/>
    <property type="evidence" value="ECO:0007669"/>
    <property type="project" value="TreeGrafter"/>
</dbReference>
<dbReference type="GO" id="GO:0005737">
    <property type="term" value="C:cytoplasm"/>
    <property type="evidence" value="ECO:0007669"/>
    <property type="project" value="UniProtKB-SubCell"/>
</dbReference>
<dbReference type="Gene3D" id="1.10.3120.10">
    <property type="entry name" value="Trigger factor, C-terminal domain"/>
    <property type="match status" value="1"/>
</dbReference>
<dbReference type="InterPro" id="IPR005215">
    <property type="entry name" value="Trig_fac"/>
</dbReference>
<dbReference type="GO" id="GO:0043335">
    <property type="term" value="P:protein unfolding"/>
    <property type="evidence" value="ECO:0007669"/>
    <property type="project" value="TreeGrafter"/>
</dbReference>
<dbReference type="PROSITE" id="PS50059">
    <property type="entry name" value="FKBP_PPIASE"/>
    <property type="match status" value="1"/>
</dbReference>
<feature type="region of interest" description="Disordered" evidence="14">
    <location>
        <begin position="444"/>
        <end position="478"/>
    </location>
</feature>
<feature type="compositionally biased region" description="Acidic residues" evidence="14">
    <location>
        <begin position="445"/>
        <end position="460"/>
    </location>
</feature>
<dbReference type="InterPro" id="IPR036611">
    <property type="entry name" value="Trigger_fac_ribosome-bd_sf"/>
</dbReference>
<evidence type="ECO:0000256" key="14">
    <source>
        <dbReference type="SAM" id="MobiDB-lite"/>
    </source>
</evidence>
<comment type="catalytic activity">
    <reaction evidence="1 11 12">
        <text>[protein]-peptidylproline (omega=180) = [protein]-peptidylproline (omega=0)</text>
        <dbReference type="Rhea" id="RHEA:16237"/>
        <dbReference type="Rhea" id="RHEA-COMP:10747"/>
        <dbReference type="Rhea" id="RHEA-COMP:10748"/>
        <dbReference type="ChEBI" id="CHEBI:83833"/>
        <dbReference type="ChEBI" id="CHEBI:83834"/>
        <dbReference type="EC" id="5.2.1.8"/>
    </reaction>
</comment>
<dbReference type="InterPro" id="IPR008881">
    <property type="entry name" value="Trigger_fac_ribosome-bd_bac"/>
</dbReference>
<dbReference type="SUPFAM" id="SSF54534">
    <property type="entry name" value="FKBP-like"/>
    <property type="match status" value="1"/>
</dbReference>
<proteinExistence type="inferred from homology"/>
<dbReference type="SUPFAM" id="SSF109998">
    <property type="entry name" value="Triger factor/SurA peptide-binding domain-like"/>
    <property type="match status" value="1"/>
</dbReference>
<evidence type="ECO:0000256" key="7">
    <source>
        <dbReference type="ARBA" id="ARBA00023186"/>
    </source>
</evidence>
<evidence type="ECO:0000256" key="4">
    <source>
        <dbReference type="ARBA" id="ARBA00016902"/>
    </source>
</evidence>
<evidence type="ECO:0000256" key="5">
    <source>
        <dbReference type="ARBA" id="ARBA00022618"/>
    </source>
</evidence>
<keyword evidence="5 11" id="KW-0132">Cell division</keyword>
<dbReference type="InterPro" id="IPR008880">
    <property type="entry name" value="Trigger_fac_C"/>
</dbReference>
<dbReference type="GO" id="GO:0051301">
    <property type="term" value="P:cell division"/>
    <property type="evidence" value="ECO:0007669"/>
    <property type="project" value="UniProtKB-KW"/>
</dbReference>
<feature type="domain" description="PPIase FKBP-type" evidence="15">
    <location>
        <begin position="167"/>
        <end position="249"/>
    </location>
</feature>
<dbReference type="GO" id="GO:0051083">
    <property type="term" value="P:'de novo' cotranslational protein folding"/>
    <property type="evidence" value="ECO:0007669"/>
    <property type="project" value="TreeGrafter"/>
</dbReference>
<dbReference type="NCBIfam" id="TIGR00115">
    <property type="entry name" value="tig"/>
    <property type="match status" value="1"/>
</dbReference>
<keyword evidence="11" id="KW-0963">Cytoplasm</keyword>
<dbReference type="InterPro" id="IPR001179">
    <property type="entry name" value="PPIase_FKBP_dom"/>
</dbReference>
<evidence type="ECO:0000259" key="15">
    <source>
        <dbReference type="PROSITE" id="PS50059"/>
    </source>
</evidence>
<evidence type="ECO:0000256" key="2">
    <source>
        <dbReference type="ARBA" id="ARBA00005464"/>
    </source>
</evidence>
<dbReference type="InterPro" id="IPR037041">
    <property type="entry name" value="Trigger_fac_C_sf"/>
</dbReference>
<evidence type="ECO:0000256" key="9">
    <source>
        <dbReference type="ARBA" id="ARBA00023306"/>
    </source>
</evidence>
<dbReference type="Pfam" id="PF05698">
    <property type="entry name" value="Trigger_C"/>
    <property type="match status" value="1"/>
</dbReference>
<dbReference type="SUPFAM" id="SSF102735">
    <property type="entry name" value="Trigger factor ribosome-binding domain"/>
    <property type="match status" value="1"/>
</dbReference>
<dbReference type="GO" id="GO:0015031">
    <property type="term" value="P:protein transport"/>
    <property type="evidence" value="ECO:0007669"/>
    <property type="project" value="UniProtKB-UniRule"/>
</dbReference>
<dbReference type="Gene3D" id="3.10.50.40">
    <property type="match status" value="1"/>
</dbReference>
<sequence length="478" mass="51040">MKSTVENLDPARIKLTVEVPYEELEPSLDAAYKEIGSQVQIPGFRRGHVPPRVIDQRVGRASVIQEAVNNKLPDFYRDALNDSGRVPLGQPDIEVTELVNVTGPQGGQLAFTAEVTVRPEFELPELGGIDVTVDAVEITDADVDTELDNLRARFGSLKSVKRAAKTGDFVTIDLKAVIDGEEVDSVSGVSYEIGKGNMLEGLDDALVGLKADGSTTFTTKLAGGEHAGEEAEVTVTATAIKERELPEVDDEFAQMASEFDTVEELREDLRAQAAERKTGDQAIAARDALLEQLRDAVSFDVPESVVEDEIKQHLQAEGKPEGDPHADEIRDDVTSGVRDQILLDVLAESLDVSVTQDELLEFLMQTAQQYGMEPAQFMQGAQQAGQIPAFVFEIARNKSLAMALRHVTVKDSNGEAVDLTEFIGSDELDAEAAAEAGAAAAAQAAEDEVVVSPADADEAADSGSSASSASADSADDAE</sequence>
<comment type="similarity">
    <text evidence="2 11 13">Belongs to the FKBP-type PPIase family. Tig subfamily.</text>
</comment>
<keyword evidence="7 11" id="KW-0143">Chaperone</keyword>
<dbReference type="PANTHER" id="PTHR30560:SF3">
    <property type="entry name" value="TRIGGER FACTOR-LIKE PROTEIN TIG, CHLOROPLASTIC"/>
    <property type="match status" value="1"/>
</dbReference>
<evidence type="ECO:0000256" key="8">
    <source>
        <dbReference type="ARBA" id="ARBA00023235"/>
    </source>
</evidence>
<evidence type="ECO:0000313" key="16">
    <source>
        <dbReference type="EMBL" id="CED92000.1"/>
    </source>
</evidence>
<dbReference type="RefSeq" id="WP_210581173.1">
    <property type="nucleotide sequence ID" value="NZ_LK995527.1"/>
</dbReference>
<gene>
    <name evidence="11" type="primary">tig</name>
    <name evidence="16" type="ORF">AAM4_2168</name>
</gene>
<dbReference type="PANTHER" id="PTHR30560">
    <property type="entry name" value="TRIGGER FACTOR CHAPERONE AND PEPTIDYL-PROLYL CIS/TRANS ISOMERASE"/>
    <property type="match status" value="1"/>
</dbReference>
<dbReference type="HAMAP" id="MF_00303">
    <property type="entry name" value="Trigger_factor_Tig"/>
    <property type="match status" value="1"/>
</dbReference>
<dbReference type="PIRSF" id="PIRSF003095">
    <property type="entry name" value="Trigger_factor"/>
    <property type="match status" value="1"/>
</dbReference>
<keyword evidence="8 11" id="KW-0413">Isomerase</keyword>
<dbReference type="GO" id="GO:0043022">
    <property type="term" value="F:ribosome binding"/>
    <property type="evidence" value="ECO:0007669"/>
    <property type="project" value="TreeGrafter"/>
</dbReference>
<evidence type="ECO:0000256" key="6">
    <source>
        <dbReference type="ARBA" id="ARBA00023110"/>
    </source>
</evidence>
<protein>
    <recommendedName>
        <fullName evidence="4 11">Trigger factor</fullName>
        <shortName evidence="11">TF</shortName>
        <ecNumber evidence="3 11">5.2.1.8</ecNumber>
    </recommendedName>
    <alternativeName>
        <fullName evidence="10 11">PPIase</fullName>
    </alternativeName>
</protein>